<accession>A0A4C1VPK5</accession>
<dbReference type="AlphaFoldDB" id="A0A4C1VPK5"/>
<organism evidence="2 3">
    <name type="scientific">Eumeta variegata</name>
    <name type="common">Bagworm moth</name>
    <name type="synonym">Eumeta japonica</name>
    <dbReference type="NCBI Taxonomy" id="151549"/>
    <lineage>
        <taxon>Eukaryota</taxon>
        <taxon>Metazoa</taxon>
        <taxon>Ecdysozoa</taxon>
        <taxon>Arthropoda</taxon>
        <taxon>Hexapoda</taxon>
        <taxon>Insecta</taxon>
        <taxon>Pterygota</taxon>
        <taxon>Neoptera</taxon>
        <taxon>Endopterygota</taxon>
        <taxon>Lepidoptera</taxon>
        <taxon>Glossata</taxon>
        <taxon>Ditrysia</taxon>
        <taxon>Tineoidea</taxon>
        <taxon>Psychidae</taxon>
        <taxon>Oiketicinae</taxon>
        <taxon>Eumeta</taxon>
    </lineage>
</organism>
<dbReference type="InterPro" id="IPR000477">
    <property type="entry name" value="RT_dom"/>
</dbReference>
<feature type="domain" description="Reverse transcriptase" evidence="1">
    <location>
        <begin position="15"/>
        <end position="92"/>
    </location>
</feature>
<gene>
    <name evidence="2" type="ORF">EVAR_25323_1</name>
</gene>
<comment type="caution">
    <text evidence="2">The sequence shown here is derived from an EMBL/GenBank/DDBJ whole genome shotgun (WGS) entry which is preliminary data.</text>
</comment>
<dbReference type="EMBL" id="BGZK01000381">
    <property type="protein sequence ID" value="GBP40470.1"/>
    <property type="molecule type" value="Genomic_DNA"/>
</dbReference>
<reference evidence="2 3" key="1">
    <citation type="journal article" date="2019" name="Commun. Biol.">
        <title>The bagworm genome reveals a unique fibroin gene that provides high tensile strength.</title>
        <authorList>
            <person name="Kono N."/>
            <person name="Nakamura H."/>
            <person name="Ohtoshi R."/>
            <person name="Tomita M."/>
            <person name="Numata K."/>
            <person name="Arakawa K."/>
        </authorList>
    </citation>
    <scope>NUCLEOTIDE SEQUENCE [LARGE SCALE GENOMIC DNA]</scope>
</reference>
<keyword evidence="3" id="KW-1185">Reference proteome</keyword>
<name>A0A4C1VPK5_EUMVA</name>
<evidence type="ECO:0000313" key="2">
    <source>
        <dbReference type="EMBL" id="GBP40470.1"/>
    </source>
</evidence>
<evidence type="ECO:0000259" key="1">
    <source>
        <dbReference type="Pfam" id="PF00078"/>
    </source>
</evidence>
<dbReference type="OrthoDB" id="411871at2759"/>
<evidence type="ECO:0000313" key="3">
    <source>
        <dbReference type="Proteomes" id="UP000299102"/>
    </source>
</evidence>
<protein>
    <submittedName>
        <fullName evidence="2">Retrovirus-related Pol polyprotein from type-1 retrotransposable element R1</fullName>
    </submittedName>
</protein>
<dbReference type="Proteomes" id="UP000299102">
    <property type="component" value="Unassembled WGS sequence"/>
</dbReference>
<sequence length="105" mass="11979">METTEDCVQESIGEPTFWNVILDSLVDKLSNEEVHYQAFADDMILAFSGRSIESLQKRANSVLQVVVPWGDRNKVKFAPLKTKVILFTRNHTSTSYKWPTSRSSL</sequence>
<proteinExistence type="predicted"/>
<dbReference type="Pfam" id="PF00078">
    <property type="entry name" value="RVT_1"/>
    <property type="match status" value="1"/>
</dbReference>